<name>A0ABT0II79_9ACTN</name>
<organism evidence="2 3">
    <name type="scientific">Streptomyces lichenis</name>
    <dbReference type="NCBI Taxonomy" id="2306967"/>
    <lineage>
        <taxon>Bacteria</taxon>
        <taxon>Bacillati</taxon>
        <taxon>Actinomycetota</taxon>
        <taxon>Actinomycetes</taxon>
        <taxon>Kitasatosporales</taxon>
        <taxon>Streptomycetaceae</taxon>
        <taxon>Streptomyces</taxon>
    </lineage>
</organism>
<evidence type="ECO:0000313" key="2">
    <source>
        <dbReference type="EMBL" id="MCK8681036.1"/>
    </source>
</evidence>
<keyword evidence="2" id="KW-0378">Hydrolase</keyword>
<dbReference type="PRINTS" id="PR00111">
    <property type="entry name" value="ABHYDROLASE"/>
</dbReference>
<feature type="domain" description="AB hydrolase-1" evidence="1">
    <location>
        <begin position="22"/>
        <end position="265"/>
    </location>
</feature>
<evidence type="ECO:0000259" key="1">
    <source>
        <dbReference type="Pfam" id="PF00561"/>
    </source>
</evidence>
<dbReference type="PANTHER" id="PTHR43798:SF27">
    <property type="entry name" value="HYDROLASE ALPHA_BETA HYDROLASE FOLD FAMILY"/>
    <property type="match status" value="1"/>
</dbReference>
<dbReference type="Gene3D" id="3.40.50.1820">
    <property type="entry name" value="alpha/beta hydrolase"/>
    <property type="match status" value="1"/>
</dbReference>
<proteinExistence type="predicted"/>
<dbReference type="SUPFAM" id="SSF53474">
    <property type="entry name" value="alpha/beta-Hydrolases"/>
    <property type="match status" value="1"/>
</dbReference>
<gene>
    <name evidence="2" type="ORF">M1O15_27320</name>
</gene>
<dbReference type="InterPro" id="IPR029058">
    <property type="entry name" value="AB_hydrolase_fold"/>
</dbReference>
<keyword evidence="3" id="KW-1185">Reference proteome</keyword>
<accession>A0ABT0II79</accession>
<dbReference type="Pfam" id="PF00561">
    <property type="entry name" value="Abhydrolase_1"/>
    <property type="match status" value="1"/>
</dbReference>
<dbReference type="InterPro" id="IPR050266">
    <property type="entry name" value="AB_hydrolase_sf"/>
</dbReference>
<protein>
    <submittedName>
        <fullName evidence="2">Alpha/beta hydrolase</fullName>
    </submittedName>
</protein>
<dbReference type="EMBL" id="JALPTH010000034">
    <property type="protein sequence ID" value="MCK8681036.1"/>
    <property type="molecule type" value="Genomic_DNA"/>
</dbReference>
<dbReference type="Proteomes" id="UP001522868">
    <property type="component" value="Unassembled WGS sequence"/>
</dbReference>
<dbReference type="PANTHER" id="PTHR43798">
    <property type="entry name" value="MONOACYLGLYCEROL LIPASE"/>
    <property type="match status" value="1"/>
</dbReference>
<evidence type="ECO:0000313" key="3">
    <source>
        <dbReference type="Proteomes" id="UP001522868"/>
    </source>
</evidence>
<dbReference type="GO" id="GO:0016787">
    <property type="term" value="F:hydrolase activity"/>
    <property type="evidence" value="ECO:0007669"/>
    <property type="project" value="UniProtKB-KW"/>
</dbReference>
<comment type="caution">
    <text evidence="2">The sequence shown here is derived from an EMBL/GenBank/DDBJ whole genome shotgun (WGS) entry which is preliminary data.</text>
</comment>
<sequence>MNRFRAPDGTLLAWHGTGTGEPLICLPGGPMRASAYLGDLGGLDRYRRLVRLDLRGTGESAVPKDPGSYRCDRQVDDVEALRVALGLERVDLLAHSAGGDLALAYAARYPERVRALVLVTSRARVLGVEFTVRDRGEAADLRKGEPWYAEGREAYDRIWAGQAGEEDFDAAMPFFYGRWDAAARAHAAGDAGETNEEAGAGYAAPGAFEPEAGRVALGALDAPVLVLAGELDSGPRPEVAREIAALLPHGTAVVQPGGGHYLWLDDQGWFSRTVDGFLERAADGAAG</sequence>
<dbReference type="InterPro" id="IPR000073">
    <property type="entry name" value="AB_hydrolase_1"/>
</dbReference>
<reference evidence="2 3" key="1">
    <citation type="submission" date="2022-04" db="EMBL/GenBank/DDBJ databases">
        <title>Streptomyces sp. nov. LCR6-01 isolated from Lichen of Dirinaria sp.</title>
        <authorList>
            <person name="Kanchanasin P."/>
            <person name="Tanasupawat S."/>
            <person name="Phongsopitanun W."/>
        </authorList>
    </citation>
    <scope>NUCLEOTIDE SEQUENCE [LARGE SCALE GENOMIC DNA]</scope>
    <source>
        <strain evidence="2 3">LCR6-01</strain>
    </source>
</reference>